<evidence type="ECO:0000313" key="10">
    <source>
        <dbReference type="EMBL" id="OGF98024.1"/>
    </source>
</evidence>
<comment type="subcellular location">
    <subcellularLocation>
        <location evidence="1">Cell inner membrane</location>
        <topology evidence="1">Single-pass membrane protein</topology>
    </subcellularLocation>
</comment>
<dbReference type="InterPro" id="IPR012902">
    <property type="entry name" value="N_methyl_site"/>
</dbReference>
<evidence type="ECO:0000256" key="1">
    <source>
        <dbReference type="ARBA" id="ARBA00004377"/>
    </source>
</evidence>
<accession>A0A1F5YCZ6</accession>
<evidence type="ECO:0000256" key="5">
    <source>
        <dbReference type="ARBA" id="ARBA00022692"/>
    </source>
</evidence>
<evidence type="ECO:0000256" key="3">
    <source>
        <dbReference type="ARBA" id="ARBA00022481"/>
    </source>
</evidence>
<dbReference type="GO" id="GO:0015627">
    <property type="term" value="C:type II protein secretion system complex"/>
    <property type="evidence" value="ECO:0007669"/>
    <property type="project" value="InterPro"/>
</dbReference>
<feature type="transmembrane region" description="Helical" evidence="8">
    <location>
        <begin position="24"/>
        <end position="44"/>
    </location>
</feature>
<reference evidence="10 11" key="1">
    <citation type="journal article" date="2016" name="Nat. Commun.">
        <title>Thousands of microbial genomes shed light on interconnected biogeochemical processes in an aquifer system.</title>
        <authorList>
            <person name="Anantharaman K."/>
            <person name="Brown C.T."/>
            <person name="Hug L.A."/>
            <person name="Sharon I."/>
            <person name="Castelle C.J."/>
            <person name="Probst A.J."/>
            <person name="Thomas B.C."/>
            <person name="Singh A."/>
            <person name="Wilkins M.J."/>
            <person name="Karaoz U."/>
            <person name="Brodie E.L."/>
            <person name="Williams K.H."/>
            <person name="Hubbard S.S."/>
            <person name="Banfield J.F."/>
        </authorList>
    </citation>
    <scope>NUCLEOTIDE SEQUENCE [LARGE SCALE GENOMIC DNA]</scope>
</reference>
<keyword evidence="2" id="KW-1003">Cell membrane</keyword>
<keyword evidence="7 8" id="KW-0472">Membrane</keyword>
<dbReference type="Gene3D" id="3.30.700.10">
    <property type="entry name" value="Glycoprotein, Type 4 Pilin"/>
    <property type="match status" value="1"/>
</dbReference>
<keyword evidence="5 8" id="KW-0812">Transmembrane</keyword>
<dbReference type="AlphaFoldDB" id="A0A1F5YCZ6"/>
<dbReference type="Pfam" id="PF07963">
    <property type="entry name" value="N_methyl"/>
    <property type="match status" value="1"/>
</dbReference>
<evidence type="ECO:0000256" key="2">
    <source>
        <dbReference type="ARBA" id="ARBA00022475"/>
    </source>
</evidence>
<dbReference type="GO" id="GO:0005886">
    <property type="term" value="C:plasma membrane"/>
    <property type="evidence" value="ECO:0007669"/>
    <property type="project" value="UniProtKB-SubCell"/>
</dbReference>
<evidence type="ECO:0000256" key="7">
    <source>
        <dbReference type="ARBA" id="ARBA00023136"/>
    </source>
</evidence>
<dbReference type="SUPFAM" id="SSF54523">
    <property type="entry name" value="Pili subunits"/>
    <property type="match status" value="1"/>
</dbReference>
<name>A0A1F5YCZ6_9BACT</name>
<dbReference type="InterPro" id="IPR045584">
    <property type="entry name" value="Pilin-like"/>
</dbReference>
<dbReference type="Proteomes" id="UP000179034">
    <property type="component" value="Unassembled WGS sequence"/>
</dbReference>
<gene>
    <name evidence="10" type="ORF">A2Z06_01805</name>
</gene>
<sequence length="165" mass="17664">MRIKISPAGNDASSPFRAARDRGFTLLELVVVLVIMGIVLGVTIPRFGSLLGGGGSSRFSKSLAAYLRGARELSLIRGSPVAVAIDPDGARIVCRDLRSDEQLLSPLTPPEIVHVELEFHNNPLQEAVVFYPLGNATGGRFLLEVEGESTRAVDVEAISGEVRIE</sequence>
<evidence type="ECO:0000256" key="8">
    <source>
        <dbReference type="SAM" id="Phobius"/>
    </source>
</evidence>
<evidence type="ECO:0000259" key="9">
    <source>
        <dbReference type="Pfam" id="PF12019"/>
    </source>
</evidence>
<dbReference type="PROSITE" id="PS00409">
    <property type="entry name" value="PROKAR_NTER_METHYL"/>
    <property type="match status" value="1"/>
</dbReference>
<proteinExistence type="predicted"/>
<dbReference type="NCBIfam" id="TIGR02532">
    <property type="entry name" value="IV_pilin_GFxxxE"/>
    <property type="match status" value="1"/>
</dbReference>
<comment type="caution">
    <text evidence="10">The sequence shown here is derived from an EMBL/GenBank/DDBJ whole genome shotgun (WGS) entry which is preliminary data.</text>
</comment>
<evidence type="ECO:0000256" key="6">
    <source>
        <dbReference type="ARBA" id="ARBA00022989"/>
    </source>
</evidence>
<keyword evidence="4" id="KW-0997">Cell inner membrane</keyword>
<evidence type="ECO:0000256" key="4">
    <source>
        <dbReference type="ARBA" id="ARBA00022519"/>
    </source>
</evidence>
<evidence type="ECO:0000313" key="11">
    <source>
        <dbReference type="Proteomes" id="UP000179034"/>
    </source>
</evidence>
<organism evidence="10 11">
    <name type="scientific">Candidatus Glassbacteria bacterium RBG_16_58_8</name>
    <dbReference type="NCBI Taxonomy" id="1817866"/>
    <lineage>
        <taxon>Bacteria</taxon>
        <taxon>Candidatus Glassiibacteriota</taxon>
    </lineage>
</organism>
<dbReference type="Pfam" id="PF12019">
    <property type="entry name" value="GspH"/>
    <property type="match status" value="1"/>
</dbReference>
<keyword evidence="3" id="KW-0488">Methylation</keyword>
<keyword evidence="6 8" id="KW-1133">Transmembrane helix</keyword>
<dbReference type="EMBL" id="MFIW01000020">
    <property type="protein sequence ID" value="OGF98024.1"/>
    <property type="molecule type" value="Genomic_DNA"/>
</dbReference>
<dbReference type="GO" id="GO:0015628">
    <property type="term" value="P:protein secretion by the type II secretion system"/>
    <property type="evidence" value="ECO:0007669"/>
    <property type="project" value="InterPro"/>
</dbReference>
<protein>
    <submittedName>
        <fullName evidence="10">Type II secretion system protein GspH</fullName>
    </submittedName>
</protein>
<feature type="domain" description="General secretion pathway GspH" evidence="9">
    <location>
        <begin position="62"/>
        <end position="155"/>
    </location>
</feature>
<dbReference type="InterPro" id="IPR022346">
    <property type="entry name" value="T2SS_GspH"/>
</dbReference>